<dbReference type="Proteomes" id="UP000030647">
    <property type="component" value="Unassembled WGS sequence"/>
</dbReference>
<accession>U4TMB3</accession>
<dbReference type="GO" id="GO:0004175">
    <property type="term" value="F:endopeptidase activity"/>
    <property type="evidence" value="ECO:0007669"/>
    <property type="project" value="UniProtKB-ARBA"/>
</dbReference>
<dbReference type="HOGENOM" id="CLU_1228649_0_0_9"/>
<dbReference type="InterPro" id="IPR003675">
    <property type="entry name" value="Rce1/LyrA-like_dom"/>
</dbReference>
<dbReference type="STRING" id="1231336.L248_1113"/>
<feature type="transmembrane region" description="Helical" evidence="2">
    <location>
        <begin position="155"/>
        <end position="175"/>
    </location>
</feature>
<comment type="similarity">
    <text evidence="1">Belongs to the UPF0177 family.</text>
</comment>
<keyword evidence="5" id="KW-1185">Reference proteome</keyword>
<dbReference type="eggNOG" id="COG1266">
    <property type="taxonomic scope" value="Bacteria"/>
</dbReference>
<dbReference type="Pfam" id="PF02517">
    <property type="entry name" value="Rce1-like"/>
    <property type="match status" value="1"/>
</dbReference>
<keyword evidence="2" id="KW-1133">Transmembrane helix</keyword>
<dbReference type="EMBL" id="KI271583">
    <property type="protein sequence ID" value="ERL66021.1"/>
    <property type="molecule type" value="Genomic_DNA"/>
</dbReference>
<dbReference type="GO" id="GO:0080120">
    <property type="term" value="P:CAAX-box protein maturation"/>
    <property type="evidence" value="ECO:0007669"/>
    <property type="project" value="UniProtKB-ARBA"/>
</dbReference>
<name>U4TMB3_9LACO</name>
<evidence type="ECO:0000256" key="1">
    <source>
        <dbReference type="ARBA" id="ARBA00009067"/>
    </source>
</evidence>
<keyword evidence="2" id="KW-0812">Transmembrane</keyword>
<feature type="transmembrane region" description="Helical" evidence="2">
    <location>
        <begin position="12"/>
        <end position="38"/>
    </location>
</feature>
<reference evidence="5" key="1">
    <citation type="journal article" date="2013" name="Genome Announc.">
        <title>Whole-Genome Sequencing of Lactobacillus shenzhenensis Strain LY-73T.</title>
        <authorList>
            <person name="Lin Z."/>
            <person name="Liu Z."/>
            <person name="Yang R."/>
            <person name="Zou Y."/>
            <person name="Wan D."/>
            <person name="Chen J."/>
            <person name="Guo M."/>
            <person name="Zhao J."/>
            <person name="Fang C."/>
            <person name="Yang R."/>
            <person name="Liu F."/>
        </authorList>
    </citation>
    <scope>NUCLEOTIDE SEQUENCE [LARGE SCALE GENOMIC DNA]</scope>
    <source>
        <strain evidence="5">LY-73</strain>
    </source>
</reference>
<evidence type="ECO:0000313" key="5">
    <source>
        <dbReference type="Proteomes" id="UP000030647"/>
    </source>
</evidence>
<evidence type="ECO:0000313" key="4">
    <source>
        <dbReference type="EMBL" id="ERL66021.1"/>
    </source>
</evidence>
<feature type="domain" description="CAAX prenyl protease 2/Lysostaphin resistance protein A-like" evidence="3">
    <location>
        <begin position="129"/>
        <end position="216"/>
    </location>
</feature>
<feature type="transmembrane region" description="Helical" evidence="2">
    <location>
        <begin position="44"/>
        <end position="65"/>
    </location>
</feature>
<keyword evidence="2" id="KW-0472">Membrane</keyword>
<organism evidence="4 5">
    <name type="scientific">Schleiferilactobacillus shenzhenensis LY-73</name>
    <dbReference type="NCBI Taxonomy" id="1231336"/>
    <lineage>
        <taxon>Bacteria</taxon>
        <taxon>Bacillati</taxon>
        <taxon>Bacillota</taxon>
        <taxon>Bacilli</taxon>
        <taxon>Lactobacillales</taxon>
        <taxon>Lactobacillaceae</taxon>
        <taxon>Schleiferilactobacillus</taxon>
    </lineage>
</organism>
<feature type="transmembrane region" description="Helical" evidence="2">
    <location>
        <begin position="86"/>
        <end position="106"/>
    </location>
</feature>
<dbReference type="AlphaFoldDB" id="U4TMB3"/>
<evidence type="ECO:0000259" key="3">
    <source>
        <dbReference type="Pfam" id="PF02517"/>
    </source>
</evidence>
<dbReference type="RefSeq" id="WP_022528398.1">
    <property type="nucleotide sequence ID" value="NZ_KI271583.1"/>
</dbReference>
<feature type="transmembrane region" description="Helical" evidence="2">
    <location>
        <begin position="126"/>
        <end position="143"/>
    </location>
</feature>
<dbReference type="PANTHER" id="PTHR36435:SF1">
    <property type="entry name" value="CAAX AMINO TERMINAL PROTEASE FAMILY PROTEIN"/>
    <property type="match status" value="1"/>
</dbReference>
<dbReference type="PANTHER" id="PTHR36435">
    <property type="entry name" value="SLR1288 PROTEIN"/>
    <property type="match status" value="1"/>
</dbReference>
<proteinExistence type="inferred from homology"/>
<evidence type="ECO:0000256" key="2">
    <source>
        <dbReference type="SAM" id="Phobius"/>
    </source>
</evidence>
<protein>
    <recommendedName>
        <fullName evidence="3">CAAX prenyl protease 2/Lysostaphin resistance protein A-like domain-containing protein</fullName>
    </recommendedName>
</protein>
<dbReference type="InterPro" id="IPR052710">
    <property type="entry name" value="CAAX_protease"/>
</dbReference>
<gene>
    <name evidence="4" type="ORF">L248_1113</name>
</gene>
<sequence length="225" mass="24520">MNTAGKKIGRVVIGFLILAGLFLADQIVMTVLVFSGMLNGLTSILVSVAIGFGVGFVALYHYLTARETKLWTAFFRPLAHGGGKTLLKGYLATVVGTGIITGLFWLIPGGLPMTKQAVKTNLLPQAKLTVVFIIMVVIFAPLFEEIIFRGVPCYIFPRLNPVIFVAVTAIIFSLAHAPTNLYSFAARLWMGLTFGWTFLQTNDIRTDMAVHSLWNLTAVVVALLL</sequence>